<dbReference type="AlphaFoldDB" id="A0AAN6ML35"/>
<feature type="coiled-coil region" evidence="1">
    <location>
        <begin position="621"/>
        <end position="655"/>
    </location>
</feature>
<evidence type="ECO:0000313" key="4">
    <source>
        <dbReference type="Proteomes" id="UP001303889"/>
    </source>
</evidence>
<evidence type="ECO:0000256" key="2">
    <source>
        <dbReference type="SAM" id="MobiDB-lite"/>
    </source>
</evidence>
<keyword evidence="4" id="KW-1185">Reference proteome</keyword>
<feature type="compositionally biased region" description="Polar residues" evidence="2">
    <location>
        <begin position="234"/>
        <end position="244"/>
    </location>
</feature>
<feature type="compositionally biased region" description="Polar residues" evidence="2">
    <location>
        <begin position="684"/>
        <end position="693"/>
    </location>
</feature>
<feature type="compositionally biased region" description="Polar residues" evidence="2">
    <location>
        <begin position="95"/>
        <end position="104"/>
    </location>
</feature>
<protein>
    <submittedName>
        <fullName evidence="3">Uncharacterized protein</fullName>
    </submittedName>
</protein>
<feature type="compositionally biased region" description="Acidic residues" evidence="2">
    <location>
        <begin position="732"/>
        <end position="742"/>
    </location>
</feature>
<proteinExistence type="predicted"/>
<reference evidence="3" key="2">
    <citation type="submission" date="2023-05" db="EMBL/GenBank/DDBJ databases">
        <authorList>
            <consortium name="Lawrence Berkeley National Laboratory"/>
            <person name="Steindorff A."/>
            <person name="Hensen N."/>
            <person name="Bonometti L."/>
            <person name="Westerberg I."/>
            <person name="Brannstrom I.O."/>
            <person name="Guillou S."/>
            <person name="Cros-Aarteil S."/>
            <person name="Calhoun S."/>
            <person name="Haridas S."/>
            <person name="Kuo A."/>
            <person name="Mondo S."/>
            <person name="Pangilinan J."/>
            <person name="Riley R."/>
            <person name="Labutti K."/>
            <person name="Andreopoulos B."/>
            <person name="Lipzen A."/>
            <person name="Chen C."/>
            <person name="Yanf M."/>
            <person name="Daum C."/>
            <person name="Ng V."/>
            <person name="Clum A."/>
            <person name="Ohm R."/>
            <person name="Martin F."/>
            <person name="Silar P."/>
            <person name="Natvig D."/>
            <person name="Lalanne C."/>
            <person name="Gautier V."/>
            <person name="Ament-Velasquez S.L."/>
            <person name="Kruys A."/>
            <person name="Hutchinson M.I."/>
            <person name="Powell A.J."/>
            <person name="Barry K."/>
            <person name="Miller A.N."/>
            <person name="Grigoriev I.V."/>
            <person name="Debuchy R."/>
            <person name="Gladieux P."/>
            <person name="Thoren M.H."/>
            <person name="Johannesson H."/>
        </authorList>
    </citation>
    <scope>NUCLEOTIDE SEQUENCE</scope>
    <source>
        <strain evidence="3">CBS 103.79</strain>
    </source>
</reference>
<feature type="compositionally biased region" description="Pro residues" evidence="2">
    <location>
        <begin position="157"/>
        <end position="167"/>
    </location>
</feature>
<organism evidence="3 4">
    <name type="scientific">Staphylotrichum tortipilum</name>
    <dbReference type="NCBI Taxonomy" id="2831512"/>
    <lineage>
        <taxon>Eukaryota</taxon>
        <taxon>Fungi</taxon>
        <taxon>Dikarya</taxon>
        <taxon>Ascomycota</taxon>
        <taxon>Pezizomycotina</taxon>
        <taxon>Sordariomycetes</taxon>
        <taxon>Sordariomycetidae</taxon>
        <taxon>Sordariales</taxon>
        <taxon>Chaetomiaceae</taxon>
        <taxon>Staphylotrichum</taxon>
    </lineage>
</organism>
<feature type="compositionally biased region" description="Acidic residues" evidence="2">
    <location>
        <begin position="712"/>
        <end position="721"/>
    </location>
</feature>
<evidence type="ECO:0000256" key="1">
    <source>
        <dbReference type="SAM" id="Coils"/>
    </source>
</evidence>
<reference evidence="3" key="1">
    <citation type="journal article" date="2023" name="Mol. Phylogenet. Evol.">
        <title>Genome-scale phylogeny and comparative genomics of the fungal order Sordariales.</title>
        <authorList>
            <person name="Hensen N."/>
            <person name="Bonometti L."/>
            <person name="Westerberg I."/>
            <person name="Brannstrom I.O."/>
            <person name="Guillou S."/>
            <person name="Cros-Aarteil S."/>
            <person name="Calhoun S."/>
            <person name="Haridas S."/>
            <person name="Kuo A."/>
            <person name="Mondo S."/>
            <person name="Pangilinan J."/>
            <person name="Riley R."/>
            <person name="LaButti K."/>
            <person name="Andreopoulos B."/>
            <person name="Lipzen A."/>
            <person name="Chen C."/>
            <person name="Yan M."/>
            <person name="Daum C."/>
            <person name="Ng V."/>
            <person name="Clum A."/>
            <person name="Steindorff A."/>
            <person name="Ohm R.A."/>
            <person name="Martin F."/>
            <person name="Silar P."/>
            <person name="Natvig D.O."/>
            <person name="Lalanne C."/>
            <person name="Gautier V."/>
            <person name="Ament-Velasquez S.L."/>
            <person name="Kruys A."/>
            <person name="Hutchinson M.I."/>
            <person name="Powell A.J."/>
            <person name="Barry K."/>
            <person name="Miller A.N."/>
            <person name="Grigoriev I.V."/>
            <person name="Debuchy R."/>
            <person name="Gladieux P."/>
            <person name="Hiltunen Thoren M."/>
            <person name="Johannesson H."/>
        </authorList>
    </citation>
    <scope>NUCLEOTIDE SEQUENCE</scope>
    <source>
        <strain evidence="3">CBS 103.79</strain>
    </source>
</reference>
<feature type="compositionally biased region" description="Acidic residues" evidence="2">
    <location>
        <begin position="769"/>
        <end position="783"/>
    </location>
</feature>
<feature type="compositionally biased region" description="Low complexity" evidence="2">
    <location>
        <begin position="176"/>
        <end position="190"/>
    </location>
</feature>
<comment type="caution">
    <text evidence="3">The sequence shown here is derived from an EMBL/GenBank/DDBJ whole genome shotgun (WGS) entry which is preliminary data.</text>
</comment>
<feature type="region of interest" description="Disordered" evidence="2">
    <location>
        <begin position="530"/>
        <end position="616"/>
    </location>
</feature>
<evidence type="ECO:0000313" key="3">
    <source>
        <dbReference type="EMBL" id="KAK3902896.1"/>
    </source>
</evidence>
<feature type="compositionally biased region" description="Polar residues" evidence="2">
    <location>
        <begin position="269"/>
        <end position="281"/>
    </location>
</feature>
<dbReference type="Proteomes" id="UP001303889">
    <property type="component" value="Unassembled WGS sequence"/>
</dbReference>
<name>A0AAN6ML35_9PEZI</name>
<feature type="region of interest" description="Disordered" evidence="2">
    <location>
        <begin position="443"/>
        <end position="477"/>
    </location>
</feature>
<gene>
    <name evidence="3" type="ORF">C8A05DRAFT_43787</name>
</gene>
<feature type="region of interest" description="Disordered" evidence="2">
    <location>
        <begin position="661"/>
        <end position="809"/>
    </location>
</feature>
<dbReference type="EMBL" id="MU855481">
    <property type="protein sequence ID" value="KAK3902896.1"/>
    <property type="molecule type" value="Genomic_DNA"/>
</dbReference>
<feature type="compositionally biased region" description="Low complexity" evidence="2">
    <location>
        <begin position="329"/>
        <end position="349"/>
    </location>
</feature>
<accession>A0AAN6ML35</accession>
<feature type="region of interest" description="Disordered" evidence="2">
    <location>
        <begin position="1"/>
        <end position="308"/>
    </location>
</feature>
<sequence>MPSIFGKSGSTAGRAKARHKSIRGTISAPIPIPQTPDDDEFPIRKPGSAKASVTEDDFPLRASGTNVAAQLSGVDGPGPSPDEPLEQQPEDLGPSSDQQAPENQQAHDREPSPGMSPEFEQQEPVAMPFQAPVAAPASISGGSGASRTDLATDIRPEPPSTPPPAPPNGSNTSVGRPASRPASQSPPYRSSPRRSSPRKSSPLAVSPSRVEPPVRRATNPALSNVRYSVVSDAPSKQTTQSKGSPSRKKSTLRSALGRLFGRGKKKAGTENQEPSMTSDPTALSRPNHRSPNPSASLTISEFDRPLRSHSIGPGDIMAIESARNSLQADTAGLGAAAAASRRRAATTGGHTLLRPHLFNREYGAGLSPRPVSAHGRASRTSGRPESDDPNEIGRAITSDSSGGLRRRSRSLSGLQDLAIQPGGRRRSDEIRYWRESYDPGFLSPLSSNAQDDVDDTGMLDVSAPESPAVDRPPKTPPQPFNFGLLSKEMMGMKITHAADMDMRLENLEFRALRMERVVEKLCHAVPDFQAPTDLKEPSRPSSSRRWLETDTKLRIPFPDIPPQPSGSLRPPSSPTTNATSPLRSAFRPTSTSTMRGALSLPSLGREPGQTAGTAPPQADVIAQLRSDLDAERAARTALEAQVKKLSDRVNTLSTTMFAMIRSPSESRSNERLAASAAAAAAPSTPGSLLQSPKTLLVPPPPQPPQEQLSVFETDDDDDDDVVPASRGKPALDEEGDVTEDDFQTPREERTPLVSYGAFGPGGLRVPGHDDEDDDVGGASGDEDDPKRKKAARTLSLGQLTLGKGQRARG</sequence>
<keyword evidence="1" id="KW-0175">Coiled coil</keyword>
<feature type="region of interest" description="Disordered" evidence="2">
    <location>
        <begin position="329"/>
        <end position="422"/>
    </location>
</feature>
<feature type="compositionally biased region" description="Polar residues" evidence="2">
    <location>
        <begin position="289"/>
        <end position="299"/>
    </location>
</feature>